<dbReference type="InterPro" id="IPR050155">
    <property type="entry name" value="HAD-like_hydrolase_sf"/>
</dbReference>
<dbReference type="EMBL" id="JBHLWO010000002">
    <property type="protein sequence ID" value="MFC0320001.1"/>
    <property type="molecule type" value="Genomic_DNA"/>
</dbReference>
<dbReference type="RefSeq" id="WP_207303733.1">
    <property type="nucleotide sequence ID" value="NZ_JBHLWO010000002.1"/>
</dbReference>
<sequence>MPNEIKMVVFDMAGTTVDEDNIVYKTLQKAINEAGFDFSLEQVLAEGAGKEKKQAIRSILARYENIENEGLVDSIYESFRQQLDQAYEREEIVPQKNAEELFRALKERNILVVLNTGYDRITAQSIIDKLRWKEGEQIDALVTASDVPENRPYPDMIHFAMKRFNITDGSQVAKIGDSTIDIKEGQNAGCGLNIGITTGAHTVEQLETANPDKIIGDLIDVLSLLDEVTA</sequence>
<dbReference type="SFLD" id="SFLDG01135">
    <property type="entry name" value="C1.5.6:_HAD__Beta-PGM__Phospha"/>
    <property type="match status" value="1"/>
</dbReference>
<organism evidence="1 2">
    <name type="scientific">Olivibacter oleidegradans</name>
    <dbReference type="NCBI Taxonomy" id="760123"/>
    <lineage>
        <taxon>Bacteria</taxon>
        <taxon>Pseudomonadati</taxon>
        <taxon>Bacteroidota</taxon>
        <taxon>Sphingobacteriia</taxon>
        <taxon>Sphingobacteriales</taxon>
        <taxon>Sphingobacteriaceae</taxon>
        <taxon>Olivibacter</taxon>
    </lineage>
</organism>
<dbReference type="Gene3D" id="1.10.150.240">
    <property type="entry name" value="Putative phosphatase, domain 2"/>
    <property type="match status" value="1"/>
</dbReference>
<dbReference type="Proteomes" id="UP001589774">
    <property type="component" value="Unassembled WGS sequence"/>
</dbReference>
<dbReference type="Pfam" id="PF13419">
    <property type="entry name" value="HAD_2"/>
    <property type="match status" value="1"/>
</dbReference>
<protein>
    <submittedName>
        <fullName evidence="1">Phosphonatase-like hydrolase</fullName>
    </submittedName>
</protein>
<keyword evidence="2" id="KW-1185">Reference proteome</keyword>
<proteinExistence type="predicted"/>
<dbReference type="InterPro" id="IPR041492">
    <property type="entry name" value="HAD_2"/>
</dbReference>
<comment type="caution">
    <text evidence="1">The sequence shown here is derived from an EMBL/GenBank/DDBJ whole genome shotgun (WGS) entry which is preliminary data.</text>
</comment>
<dbReference type="SUPFAM" id="SSF56784">
    <property type="entry name" value="HAD-like"/>
    <property type="match status" value="1"/>
</dbReference>
<dbReference type="NCBIfam" id="TIGR03351">
    <property type="entry name" value="PhnX-like"/>
    <property type="match status" value="1"/>
</dbReference>
<dbReference type="InterPro" id="IPR036412">
    <property type="entry name" value="HAD-like_sf"/>
</dbReference>
<dbReference type="Gene3D" id="3.40.50.1000">
    <property type="entry name" value="HAD superfamily/HAD-like"/>
    <property type="match status" value="1"/>
</dbReference>
<dbReference type="PANTHER" id="PTHR43434">
    <property type="entry name" value="PHOSPHOGLYCOLATE PHOSPHATASE"/>
    <property type="match status" value="1"/>
</dbReference>
<gene>
    <name evidence="1" type="ORF">ACFFI0_16880</name>
</gene>
<dbReference type="SFLD" id="SFLDG01129">
    <property type="entry name" value="C1.5:_HAD__Beta-PGM__Phosphata"/>
    <property type="match status" value="1"/>
</dbReference>
<evidence type="ECO:0000313" key="1">
    <source>
        <dbReference type="EMBL" id="MFC0320001.1"/>
    </source>
</evidence>
<name>A0ABV6HMA9_9SPHI</name>
<dbReference type="SFLD" id="SFLDS00003">
    <property type="entry name" value="Haloacid_Dehalogenase"/>
    <property type="match status" value="1"/>
</dbReference>
<dbReference type="InterPro" id="IPR022468">
    <property type="entry name" value="PhnX-like"/>
</dbReference>
<dbReference type="PANTHER" id="PTHR43434:SF19">
    <property type="entry name" value="PHOSPHONOACETALDEHYDE HYDROLASE"/>
    <property type="match status" value="1"/>
</dbReference>
<accession>A0ABV6HMA9</accession>
<dbReference type="InterPro" id="IPR023198">
    <property type="entry name" value="PGP-like_dom2"/>
</dbReference>
<evidence type="ECO:0000313" key="2">
    <source>
        <dbReference type="Proteomes" id="UP001589774"/>
    </source>
</evidence>
<reference evidence="1 2" key="1">
    <citation type="submission" date="2024-09" db="EMBL/GenBank/DDBJ databases">
        <authorList>
            <person name="Sun Q."/>
            <person name="Mori K."/>
        </authorList>
    </citation>
    <scope>NUCLEOTIDE SEQUENCE [LARGE SCALE GENOMIC DNA]</scope>
    <source>
        <strain evidence="1 2">CCM 7765</strain>
    </source>
</reference>
<dbReference type="InterPro" id="IPR023214">
    <property type="entry name" value="HAD_sf"/>
</dbReference>